<dbReference type="SUPFAM" id="SSF53756">
    <property type="entry name" value="UDP-Glycosyltransferase/glycogen phosphorylase"/>
    <property type="match status" value="1"/>
</dbReference>
<evidence type="ECO:0000313" key="3">
    <source>
        <dbReference type="Proteomes" id="UP001612741"/>
    </source>
</evidence>
<keyword evidence="1" id="KW-1133">Transmembrane helix</keyword>
<protein>
    <submittedName>
        <fullName evidence="2">CDP-glycerol glycerophosphotransferase family protein</fullName>
    </submittedName>
</protein>
<evidence type="ECO:0000313" key="2">
    <source>
        <dbReference type="EMBL" id="MFI6501505.1"/>
    </source>
</evidence>
<dbReference type="Gene3D" id="3.40.50.12580">
    <property type="match status" value="1"/>
</dbReference>
<gene>
    <name evidence="2" type="ORF">ACIBG2_29280</name>
</gene>
<keyword evidence="1" id="KW-0812">Transmembrane</keyword>
<keyword evidence="1" id="KW-0472">Membrane</keyword>
<comment type="caution">
    <text evidence="2">The sequence shown here is derived from an EMBL/GenBank/DDBJ whole genome shotgun (WGS) entry which is preliminary data.</text>
</comment>
<dbReference type="EMBL" id="JBITGY010000008">
    <property type="protein sequence ID" value="MFI6501505.1"/>
    <property type="molecule type" value="Genomic_DNA"/>
</dbReference>
<feature type="transmembrane region" description="Helical" evidence="1">
    <location>
        <begin position="153"/>
        <end position="185"/>
    </location>
</feature>
<sequence length="575" mass="62377">MWRLCVIGVLLGSYPLLLLAALWPRPLLFAAVAVVSYAAEYVAPRVARSFADTLARVHLGVTLRFVIREMAAVLLVARTAGPDSPWFIALAAGLFTMHGVRAVQTGLAIRLRETLATMPVTTRGLDVSALNIPRMPPEFLTNYRGVRFLYLDVLPVLGAAFGALAAAVGAGLGLLLGCAGLLILIPYVRRAAPLSDAARVMAVVDRQVRDYRPEVILYFSGAAEAAYQARMWLAALERIDRRAVVVLRERGMADRIGPTSLPVLTIPSAADLMGFHALGHARLCLYAANVGKNIHMLRIPGLRSAFIGHGDSDKEASFNPFSRVYDEVWVAGPAGRDRYLRARVGVRDECVHEVGRPQLEGISAEGPGLPYRTVLYAPTWEGWTDDLHHTSLSAMGPRIVRALLDHRPGLRVVYKPHPLTGHRDEAAARAHRQIVAMLDAAELARSKARHPAGGRSPAPIRHLVVQKGELYECFNQADMMITDISSVVADFLASGKPYAVTNVSGMGEKAFHERYPTTGAGVLLGQDLAALAGFVDGVDTLACARRKLRAYLLGPDEPDAMTRFNAAVERVFADS</sequence>
<dbReference type="RefSeq" id="WP_397086144.1">
    <property type="nucleotide sequence ID" value="NZ_JBITGY010000008.1"/>
</dbReference>
<proteinExistence type="predicted"/>
<dbReference type="Pfam" id="PF04464">
    <property type="entry name" value="Glyphos_transf"/>
    <property type="match status" value="1"/>
</dbReference>
<organism evidence="2 3">
    <name type="scientific">Nonomuraea typhae</name>
    <dbReference type="NCBI Taxonomy" id="2603600"/>
    <lineage>
        <taxon>Bacteria</taxon>
        <taxon>Bacillati</taxon>
        <taxon>Actinomycetota</taxon>
        <taxon>Actinomycetes</taxon>
        <taxon>Streptosporangiales</taxon>
        <taxon>Streptosporangiaceae</taxon>
        <taxon>Nonomuraea</taxon>
    </lineage>
</organism>
<evidence type="ECO:0000256" key="1">
    <source>
        <dbReference type="SAM" id="Phobius"/>
    </source>
</evidence>
<keyword evidence="3" id="KW-1185">Reference proteome</keyword>
<accession>A0ABW7Z009</accession>
<dbReference type="InterPro" id="IPR043148">
    <property type="entry name" value="TagF_C"/>
</dbReference>
<dbReference type="Proteomes" id="UP001612741">
    <property type="component" value="Unassembled WGS sequence"/>
</dbReference>
<reference evidence="2 3" key="1">
    <citation type="submission" date="2024-10" db="EMBL/GenBank/DDBJ databases">
        <title>The Natural Products Discovery Center: Release of the First 8490 Sequenced Strains for Exploring Actinobacteria Biosynthetic Diversity.</title>
        <authorList>
            <person name="Kalkreuter E."/>
            <person name="Kautsar S.A."/>
            <person name="Yang D."/>
            <person name="Bader C.D."/>
            <person name="Teijaro C.N."/>
            <person name="Fluegel L."/>
            <person name="Davis C.M."/>
            <person name="Simpson J.R."/>
            <person name="Lauterbach L."/>
            <person name="Steele A.D."/>
            <person name="Gui C."/>
            <person name="Meng S."/>
            <person name="Li G."/>
            <person name="Viehrig K."/>
            <person name="Ye F."/>
            <person name="Su P."/>
            <person name="Kiefer A.F."/>
            <person name="Nichols A."/>
            <person name="Cepeda A.J."/>
            <person name="Yan W."/>
            <person name="Fan B."/>
            <person name="Jiang Y."/>
            <person name="Adhikari A."/>
            <person name="Zheng C.-J."/>
            <person name="Schuster L."/>
            <person name="Cowan T.M."/>
            <person name="Smanski M.J."/>
            <person name="Chevrette M.G."/>
            <person name="De Carvalho L.P.S."/>
            <person name="Shen B."/>
        </authorList>
    </citation>
    <scope>NUCLEOTIDE SEQUENCE [LARGE SCALE GENOMIC DNA]</scope>
    <source>
        <strain evidence="2 3">NPDC050545</strain>
    </source>
</reference>
<feature type="transmembrane region" description="Helical" evidence="1">
    <location>
        <begin position="84"/>
        <end position="103"/>
    </location>
</feature>
<name>A0ABW7Z009_9ACTN</name>
<dbReference type="InterPro" id="IPR007554">
    <property type="entry name" value="Glycerophosphate_synth"/>
</dbReference>